<dbReference type="GO" id="GO:0035267">
    <property type="term" value="C:NuA4 histone acetyltransferase complex"/>
    <property type="evidence" value="ECO:0007669"/>
    <property type="project" value="UniProtKB-ARBA"/>
</dbReference>
<evidence type="ECO:0000256" key="5">
    <source>
        <dbReference type="ARBA" id="ARBA00023204"/>
    </source>
</evidence>
<feature type="compositionally biased region" description="Low complexity" evidence="9">
    <location>
        <begin position="464"/>
        <end position="476"/>
    </location>
</feature>
<dbReference type="GO" id="GO:0006281">
    <property type="term" value="P:DNA repair"/>
    <property type="evidence" value="ECO:0007669"/>
    <property type="project" value="UniProtKB-KW"/>
</dbReference>
<dbReference type="GO" id="GO:0003682">
    <property type="term" value="F:chromatin binding"/>
    <property type="evidence" value="ECO:0007669"/>
    <property type="project" value="TreeGrafter"/>
</dbReference>
<feature type="domain" description="HSA" evidence="11">
    <location>
        <begin position="624"/>
        <end position="699"/>
    </location>
</feature>
<feature type="compositionally biased region" description="Basic and acidic residues" evidence="9">
    <location>
        <begin position="350"/>
        <end position="380"/>
    </location>
</feature>
<dbReference type="InterPro" id="IPR014012">
    <property type="entry name" value="HSA_dom"/>
</dbReference>
<dbReference type="AlphaFoldDB" id="A0A4U0X9F6"/>
<evidence type="ECO:0000256" key="2">
    <source>
        <dbReference type="ARBA" id="ARBA00008913"/>
    </source>
</evidence>
<dbReference type="PANTHER" id="PTHR46459">
    <property type="entry name" value="E1A-BINDING PROTEIN P400-RELATED"/>
    <property type="match status" value="1"/>
</dbReference>
<feature type="compositionally biased region" description="Basic and acidic residues" evidence="9">
    <location>
        <begin position="307"/>
        <end position="337"/>
    </location>
</feature>
<feature type="domain" description="Myb-like" evidence="10">
    <location>
        <begin position="866"/>
        <end position="926"/>
    </location>
</feature>
<dbReference type="CDD" id="cd00167">
    <property type="entry name" value="SANT"/>
    <property type="match status" value="1"/>
</dbReference>
<keyword evidence="6" id="KW-0539">Nucleus</keyword>
<evidence type="ECO:0000256" key="8">
    <source>
        <dbReference type="ARBA" id="ARBA00029670"/>
    </source>
</evidence>
<evidence type="ECO:0000259" key="11">
    <source>
        <dbReference type="PROSITE" id="PS51204"/>
    </source>
</evidence>
<feature type="compositionally biased region" description="Polar residues" evidence="9">
    <location>
        <begin position="262"/>
        <end position="296"/>
    </location>
</feature>
<comment type="subcellular location">
    <subcellularLocation>
        <location evidence="1">Nucleus</location>
    </subcellularLocation>
</comment>
<comment type="similarity">
    <text evidence="2">Belongs to the EAF1 family.</text>
</comment>
<feature type="compositionally biased region" description="Basic and acidic residues" evidence="9">
    <location>
        <begin position="814"/>
        <end position="830"/>
    </location>
</feature>
<accession>A0A4U0X9F6</accession>
<gene>
    <name evidence="12" type="ORF">B0A55_05398</name>
</gene>
<dbReference type="Proteomes" id="UP000309340">
    <property type="component" value="Unassembled WGS sequence"/>
</dbReference>
<keyword evidence="4" id="KW-0156">Chromatin regulator</keyword>
<evidence type="ECO:0000256" key="9">
    <source>
        <dbReference type="SAM" id="MobiDB-lite"/>
    </source>
</evidence>
<evidence type="ECO:0000313" key="12">
    <source>
        <dbReference type="EMBL" id="TKA72417.1"/>
    </source>
</evidence>
<dbReference type="OrthoDB" id="5364245at2759"/>
<dbReference type="EMBL" id="NAJQ01000310">
    <property type="protein sequence ID" value="TKA72417.1"/>
    <property type="molecule type" value="Genomic_DNA"/>
</dbReference>
<feature type="region of interest" description="Disordered" evidence="9">
    <location>
        <begin position="796"/>
        <end position="830"/>
    </location>
</feature>
<feature type="compositionally biased region" description="Acidic residues" evidence="9">
    <location>
        <begin position="804"/>
        <end position="813"/>
    </location>
</feature>
<dbReference type="Pfam" id="PF13921">
    <property type="entry name" value="Myb_DNA-bind_6"/>
    <property type="match status" value="1"/>
</dbReference>
<dbReference type="STRING" id="329884.A0A4U0X9F6"/>
<feature type="compositionally biased region" description="Acidic residues" evidence="9">
    <location>
        <begin position="381"/>
        <end position="392"/>
    </location>
</feature>
<dbReference type="GO" id="GO:0005634">
    <property type="term" value="C:nucleus"/>
    <property type="evidence" value="ECO:0007669"/>
    <property type="project" value="UniProtKB-SubCell"/>
</dbReference>
<dbReference type="InterPro" id="IPR009057">
    <property type="entry name" value="Homeodomain-like_sf"/>
</dbReference>
<feature type="region of interest" description="Disordered" evidence="9">
    <location>
        <begin position="683"/>
        <end position="726"/>
    </location>
</feature>
<proteinExistence type="inferred from homology"/>
<feature type="region of interest" description="Disordered" evidence="9">
    <location>
        <begin position="104"/>
        <end position="135"/>
    </location>
</feature>
<name>A0A4U0X9F6_9PEZI</name>
<sequence length="1032" mass="116070">MRFRSDAPRDDEPVDSGFMMETLMNAVLMDERLVARHRLALRQLHAVTACLANNTGLPDLLNTLNKHENNSPVTTAHEDEFLEANSLLNKRHFDESTLAFPSIPQHDGSIYASKPSRHPTHSPAPLHESTAAHGHATKATLIKPAEAARSMAVAASDDPLLSFTTTDSNADSSMTERQAAAGTQDVSVLPGQIAPPSAEDDANFSTATKKMLDLESPRRPAQTVHLPPQDVQEEALRQRHEAREDARRRSDSDKVPRPAHLQPQTELASSPSSTVGAYSMTTPMPAQESPDTSPDSATARDQVLPPDDLRPTSEELQEQEEHDRMLEAQKEIARKEAFGGPTPDDQLNWEAREAAAREEEEQRAREDVSGPEADAKHDADMTEAEQVMDDVGAEVATQLPITPAASHDERLALQPSAAVPPSTPMDPQDDGDSITVVPRTRLPPIDTGKQGSSTVRPQPRLTTRVSSGAVSRRSVSQTAGDASATPHMGRHASSAEASSPTVSKRRSEDGADNLPAVHLRTPRRQARQLDYRTPNNASVSLQDLAPLKGLAGDPERDYLEPLFRIQAHDSPNSQTRALPDLVKSAQKYMSTEDHFTTLHERMDYRILRRIYQLQNANKWSLRQMERANEPAQPVTHLDHMMAEMRWMRKDFKAERRMKKSVCAWLATRCADWVAAAPETRNTMQVRVKSPKMKANGPSSDQPPDLETSGESAPEDDDMMPPTPTYGSSVPMHLVVAPELTDVVCNLQKVGKLGEALQSLPVVGLQGPRAEFRAKPLNEVSKFVEGKVLPKASGPLRKRSRYDYTDDAEETDDEPSIKRPRPDRDLPPEDQKVALFHPDNKHIRHRLHANNAFRPPSEFVMPATSFYEFRNGSQWVWEDDQKLRKLAKEYSFNWSLIADEMTLPSRYKSSADRRTPWECFERWVELETLPAEMRKTMYFKTWFQRLEQSQQAAERRYQSQVQLIQSQAQAQNGQQAHVPQRRRTIPSRVEKRKNTRYLWLVDAMRKNAKKRENNAYKQAEGKYRQFDPLLYIY</sequence>
<comment type="function">
    <text evidence="7">Component of the NuA4 histone acetyltransferase complex which is involved in transcriptional activation of selected genes principally by acetylation of nucleosomal histone H4 and H2A. The NuA4 complex is also involved in DNA repair.</text>
</comment>
<dbReference type="Pfam" id="PF07529">
    <property type="entry name" value="HSA"/>
    <property type="match status" value="1"/>
</dbReference>
<feature type="compositionally biased region" description="Polar residues" evidence="9">
    <location>
        <begin position="162"/>
        <end position="176"/>
    </location>
</feature>
<feature type="region of interest" description="Disordered" evidence="9">
    <location>
        <begin position="967"/>
        <end position="986"/>
    </location>
</feature>
<feature type="region of interest" description="Disordered" evidence="9">
    <location>
        <begin position="161"/>
        <end position="202"/>
    </location>
</feature>
<evidence type="ECO:0000256" key="1">
    <source>
        <dbReference type="ARBA" id="ARBA00004123"/>
    </source>
</evidence>
<evidence type="ECO:0000259" key="10">
    <source>
        <dbReference type="PROSITE" id="PS50090"/>
    </source>
</evidence>
<keyword evidence="3" id="KW-0227">DNA damage</keyword>
<dbReference type="PROSITE" id="PS51204">
    <property type="entry name" value="HSA"/>
    <property type="match status" value="1"/>
</dbReference>
<evidence type="ECO:0000313" key="13">
    <source>
        <dbReference type="Proteomes" id="UP000309340"/>
    </source>
</evidence>
<keyword evidence="5" id="KW-0234">DNA repair</keyword>
<feature type="compositionally biased region" description="Basic and acidic residues" evidence="9">
    <location>
        <begin position="234"/>
        <end position="256"/>
    </location>
</feature>
<dbReference type="PANTHER" id="PTHR46459:SF1">
    <property type="entry name" value="E1A-BINDING PROTEIN P400"/>
    <property type="match status" value="1"/>
</dbReference>
<evidence type="ECO:0000256" key="3">
    <source>
        <dbReference type="ARBA" id="ARBA00022763"/>
    </source>
</evidence>
<dbReference type="InterPro" id="IPR001005">
    <property type="entry name" value="SANT/Myb"/>
</dbReference>
<protein>
    <recommendedName>
        <fullName evidence="8">Vacuolar import and degradation protein 21</fullName>
    </recommendedName>
</protein>
<evidence type="ECO:0000256" key="6">
    <source>
        <dbReference type="ARBA" id="ARBA00023242"/>
    </source>
</evidence>
<dbReference type="SUPFAM" id="SSF46689">
    <property type="entry name" value="Homeodomain-like"/>
    <property type="match status" value="1"/>
</dbReference>
<comment type="caution">
    <text evidence="12">The sequence shown here is derived from an EMBL/GenBank/DDBJ whole genome shotgun (WGS) entry which is preliminary data.</text>
</comment>
<dbReference type="PROSITE" id="PS50090">
    <property type="entry name" value="MYB_LIKE"/>
    <property type="match status" value="1"/>
</dbReference>
<feature type="compositionally biased region" description="Polar residues" evidence="9">
    <location>
        <begin position="449"/>
        <end position="463"/>
    </location>
</feature>
<dbReference type="SMART" id="SM00717">
    <property type="entry name" value="SANT"/>
    <property type="match status" value="1"/>
</dbReference>
<reference evidence="12 13" key="1">
    <citation type="submission" date="2017-03" db="EMBL/GenBank/DDBJ databases">
        <title>Genomes of endolithic fungi from Antarctica.</title>
        <authorList>
            <person name="Coleine C."/>
            <person name="Masonjones S."/>
            <person name="Stajich J.E."/>
        </authorList>
    </citation>
    <scope>NUCLEOTIDE SEQUENCE [LARGE SCALE GENOMIC DNA]</scope>
    <source>
        <strain evidence="12 13">CCFEE 5184</strain>
    </source>
</reference>
<dbReference type="Gene3D" id="1.10.10.60">
    <property type="entry name" value="Homeodomain-like"/>
    <property type="match status" value="1"/>
</dbReference>
<keyword evidence="13" id="KW-1185">Reference proteome</keyword>
<evidence type="ECO:0000256" key="7">
    <source>
        <dbReference type="ARBA" id="ARBA00025178"/>
    </source>
</evidence>
<feature type="region of interest" description="Disordered" evidence="9">
    <location>
        <begin position="215"/>
        <end position="525"/>
    </location>
</feature>
<dbReference type="GO" id="GO:0006325">
    <property type="term" value="P:chromatin organization"/>
    <property type="evidence" value="ECO:0007669"/>
    <property type="project" value="UniProtKB-KW"/>
</dbReference>
<evidence type="ECO:0000256" key="4">
    <source>
        <dbReference type="ARBA" id="ARBA00022853"/>
    </source>
</evidence>
<organism evidence="12 13">
    <name type="scientific">Friedmanniomyces simplex</name>
    <dbReference type="NCBI Taxonomy" id="329884"/>
    <lineage>
        <taxon>Eukaryota</taxon>
        <taxon>Fungi</taxon>
        <taxon>Dikarya</taxon>
        <taxon>Ascomycota</taxon>
        <taxon>Pezizomycotina</taxon>
        <taxon>Dothideomycetes</taxon>
        <taxon>Dothideomycetidae</taxon>
        <taxon>Mycosphaerellales</taxon>
        <taxon>Teratosphaeriaceae</taxon>
        <taxon>Friedmanniomyces</taxon>
    </lineage>
</organism>